<dbReference type="NCBIfam" id="NF040974">
    <property type="entry name" value="RepABC_RepC"/>
    <property type="match status" value="1"/>
</dbReference>
<dbReference type="RefSeq" id="WP_138287490.1">
    <property type="nucleotide sequence ID" value="NZ_CP058351.1"/>
</dbReference>
<gene>
    <name evidence="4" type="ORF">FE840_017810</name>
</gene>
<dbReference type="Proteomes" id="UP000308530">
    <property type="component" value="Plasmid pPRADMK78_01"/>
</dbReference>
<feature type="domain" description="Plasmid replication protein C N-terminal" evidence="2">
    <location>
        <begin position="13"/>
        <end position="185"/>
    </location>
</feature>
<accession>A0ABX6QSN5</accession>
<dbReference type="Pfam" id="PF11800">
    <property type="entry name" value="RP-C_C"/>
    <property type="match status" value="1"/>
</dbReference>
<dbReference type="Pfam" id="PF03428">
    <property type="entry name" value="RP-C"/>
    <property type="match status" value="1"/>
</dbReference>
<dbReference type="NCBIfam" id="NF010396">
    <property type="entry name" value="PRK13824.1"/>
    <property type="match status" value="1"/>
</dbReference>
<dbReference type="InterPro" id="IPR005090">
    <property type="entry name" value="RepC_N"/>
</dbReference>
<sequence>MPTGNVTTPFGRRTMTLALVKGQLKAAALPEGKTIGKWKVFRDVSEARNKLGLQDRALAVLDALLTFYPHNELAVEHGLVVFPSNAQLSLRAHGIAGTTLRRHLGSLVEAGLILRKDSPNGKRYAHKNKWGEIEDAYGFSLAPLLARSDELAHLAQQVVEERRHFLKTKERLSICRRDLRKLLSAVRLEGVKGEWHLVEDHLQAVLDQLPRSPSLEELAKALTELECLRDGVVKVLTETHFSSEPVANHVQNERHIQNSKTESITELEEHLPSNPNPNAENKRSKQQQTIRNYPLSLVLRACPEIADYGPMGAIKSWEDLTRAAIVVRSMMGIAPATFQRACEVMGRENASITMAAILARAAVIASPGAYLQDLSRRAEIDEFSVGPMLMALLKGHNREGLMSAS</sequence>
<feature type="domain" description="Plasmid replication protein C C-terminal" evidence="3">
    <location>
        <begin position="294"/>
        <end position="394"/>
    </location>
</feature>
<keyword evidence="5" id="KW-1185">Reference proteome</keyword>
<organism evidence="4 5">
    <name type="scientific">Peteryoungia desertarenae</name>
    <dbReference type="NCBI Taxonomy" id="1813451"/>
    <lineage>
        <taxon>Bacteria</taxon>
        <taxon>Pseudomonadati</taxon>
        <taxon>Pseudomonadota</taxon>
        <taxon>Alphaproteobacteria</taxon>
        <taxon>Hyphomicrobiales</taxon>
        <taxon>Rhizobiaceae</taxon>
        <taxon>Peteryoungia</taxon>
    </lineage>
</organism>
<evidence type="ECO:0000256" key="1">
    <source>
        <dbReference type="SAM" id="MobiDB-lite"/>
    </source>
</evidence>
<reference evidence="4 5" key="1">
    <citation type="submission" date="2020-06" db="EMBL/GenBank/DDBJ databases">
        <title>Genome sequence of Rhizobium sp strain ADMK78.</title>
        <authorList>
            <person name="Rahi P."/>
        </authorList>
    </citation>
    <scope>NUCLEOTIDE SEQUENCE [LARGE SCALE GENOMIC DNA]</scope>
    <source>
        <strain evidence="4 5">ADMK78</strain>
        <plasmid evidence="4 5">pPRADMK78_01</plasmid>
    </source>
</reference>
<geneLocation type="plasmid" evidence="4 5">
    <name>pPRADMK78_01</name>
</geneLocation>
<protein>
    <submittedName>
        <fullName evidence="4">Replication initiation protein RepC</fullName>
    </submittedName>
</protein>
<evidence type="ECO:0000259" key="2">
    <source>
        <dbReference type="Pfam" id="PF03428"/>
    </source>
</evidence>
<dbReference type="InterPro" id="IPR047611">
    <property type="entry name" value="RepABC_RepC"/>
</dbReference>
<dbReference type="InterPro" id="IPR021760">
    <property type="entry name" value="RepC_C"/>
</dbReference>
<proteinExistence type="predicted"/>
<dbReference type="EMBL" id="CP058351">
    <property type="protein sequence ID" value="QLF71529.1"/>
    <property type="molecule type" value="Genomic_DNA"/>
</dbReference>
<evidence type="ECO:0000259" key="3">
    <source>
        <dbReference type="Pfam" id="PF11800"/>
    </source>
</evidence>
<feature type="region of interest" description="Disordered" evidence="1">
    <location>
        <begin position="262"/>
        <end position="288"/>
    </location>
</feature>
<evidence type="ECO:0000313" key="4">
    <source>
        <dbReference type="EMBL" id="QLF71529.1"/>
    </source>
</evidence>
<evidence type="ECO:0000313" key="5">
    <source>
        <dbReference type="Proteomes" id="UP000308530"/>
    </source>
</evidence>
<name>A0ABX6QSN5_9HYPH</name>
<keyword evidence="4" id="KW-0614">Plasmid</keyword>